<proteinExistence type="predicted"/>
<dbReference type="InterPro" id="IPR045361">
    <property type="entry name" value="CIS_tube_prot_N"/>
</dbReference>
<comment type="caution">
    <text evidence="3">The sequence shown here is derived from an EMBL/GenBank/DDBJ whole genome shotgun (WGS) entry which is preliminary data.</text>
</comment>
<evidence type="ECO:0000256" key="1">
    <source>
        <dbReference type="SAM" id="MobiDB-lite"/>
    </source>
</evidence>
<name>A0ABW7Q4D1_9MICO</name>
<dbReference type="Proteomes" id="UP001610861">
    <property type="component" value="Unassembled WGS sequence"/>
</dbReference>
<reference evidence="3 4" key="1">
    <citation type="submission" date="2024-09" db="EMBL/GenBank/DDBJ databases">
        <authorList>
            <person name="Pan X."/>
        </authorList>
    </citation>
    <scope>NUCLEOTIDE SEQUENCE [LARGE SCALE GENOMIC DNA]</scope>
    <source>
        <strain evidence="3 4">B2969</strain>
    </source>
</reference>
<gene>
    <name evidence="3" type="ORF">ACH3VR_04990</name>
</gene>
<feature type="domain" description="Contractile injection system tube protein N-terminal" evidence="2">
    <location>
        <begin position="35"/>
        <end position="169"/>
    </location>
</feature>
<sequence>MEMTGTSSSSAKLIHAQLELFEPGPEPGKPGGPRGTIEFHFNPKELTVTKAAKWESENQKKAGSAPPANFTTPEPQKLTLEMFFDATRSDSKKSVVPDVEKLFETVVPTPTSIGQKRPSPPWVKFTWGPLSSFLGYVRSVAAKYTLFGSDGSPLRAVCTVSLEELPKEKGKQNPTSGGLQPRAVHTMREGDSLAVLAYREYGNAALWRPLADVNGIDDPMRVRPGRTIFLPIADELADAHARDIARREVANART</sequence>
<dbReference type="Pfam" id="PF19266">
    <property type="entry name" value="CIS_tube"/>
    <property type="match status" value="1"/>
</dbReference>
<dbReference type="RefSeq" id="WP_396639667.1">
    <property type="nucleotide sequence ID" value="NZ_JBIQWL010000002.1"/>
</dbReference>
<keyword evidence="4" id="KW-1185">Reference proteome</keyword>
<dbReference type="EMBL" id="JBIQWL010000002">
    <property type="protein sequence ID" value="MFH8249709.1"/>
    <property type="molecule type" value="Genomic_DNA"/>
</dbReference>
<dbReference type="InterPro" id="IPR036779">
    <property type="entry name" value="LysM_dom_sf"/>
</dbReference>
<evidence type="ECO:0000313" key="3">
    <source>
        <dbReference type="EMBL" id="MFH8249709.1"/>
    </source>
</evidence>
<protein>
    <submittedName>
        <fullName evidence="3">Peptidase M23</fullName>
    </submittedName>
</protein>
<accession>A0ABW7Q4D1</accession>
<dbReference type="Gene3D" id="3.10.350.10">
    <property type="entry name" value="LysM domain"/>
    <property type="match status" value="1"/>
</dbReference>
<evidence type="ECO:0000313" key="4">
    <source>
        <dbReference type="Proteomes" id="UP001610861"/>
    </source>
</evidence>
<feature type="region of interest" description="Disordered" evidence="1">
    <location>
        <begin position="51"/>
        <end position="74"/>
    </location>
</feature>
<evidence type="ECO:0000259" key="2">
    <source>
        <dbReference type="Pfam" id="PF19266"/>
    </source>
</evidence>
<organism evidence="3 4">
    <name type="scientific">Microbacterium alkaliflavum</name>
    <dbReference type="NCBI Taxonomy" id="3248839"/>
    <lineage>
        <taxon>Bacteria</taxon>
        <taxon>Bacillati</taxon>
        <taxon>Actinomycetota</taxon>
        <taxon>Actinomycetes</taxon>
        <taxon>Micrococcales</taxon>
        <taxon>Microbacteriaceae</taxon>
        <taxon>Microbacterium</taxon>
    </lineage>
</organism>